<evidence type="ECO:0000313" key="4">
    <source>
        <dbReference type="EMBL" id="KAF3510768.1"/>
    </source>
</evidence>
<evidence type="ECO:0000313" key="5">
    <source>
        <dbReference type="Proteomes" id="UP000712600"/>
    </source>
</evidence>
<organism evidence="4 5">
    <name type="scientific">Brassica cretica</name>
    <name type="common">Mustard</name>
    <dbReference type="NCBI Taxonomy" id="69181"/>
    <lineage>
        <taxon>Eukaryota</taxon>
        <taxon>Viridiplantae</taxon>
        <taxon>Streptophyta</taxon>
        <taxon>Embryophyta</taxon>
        <taxon>Tracheophyta</taxon>
        <taxon>Spermatophyta</taxon>
        <taxon>Magnoliopsida</taxon>
        <taxon>eudicotyledons</taxon>
        <taxon>Gunneridae</taxon>
        <taxon>Pentapetalae</taxon>
        <taxon>rosids</taxon>
        <taxon>malvids</taxon>
        <taxon>Brassicales</taxon>
        <taxon>Brassicaceae</taxon>
        <taxon>Brassiceae</taxon>
        <taxon>Brassica</taxon>
    </lineage>
</organism>
<evidence type="ECO:0000259" key="3">
    <source>
        <dbReference type="PROSITE" id="PS50090"/>
    </source>
</evidence>
<dbReference type="Proteomes" id="UP000712600">
    <property type="component" value="Unassembled WGS sequence"/>
</dbReference>
<dbReference type="EMBL" id="QGKX02001521">
    <property type="protein sequence ID" value="KAF3510768.1"/>
    <property type="molecule type" value="Genomic_DNA"/>
</dbReference>
<dbReference type="PANTHER" id="PTHR45023:SF4">
    <property type="entry name" value="GLYCINE-RICH PROTEIN-RELATED"/>
    <property type="match status" value="1"/>
</dbReference>
<feature type="non-terminal residue" evidence="4">
    <location>
        <position position="1"/>
    </location>
</feature>
<keyword evidence="2" id="KW-0472">Membrane</keyword>
<keyword evidence="2" id="KW-0812">Transmembrane</keyword>
<protein>
    <recommendedName>
        <fullName evidence="3">Myb-like domain-containing protein</fullName>
    </recommendedName>
</protein>
<reference evidence="4" key="1">
    <citation type="submission" date="2019-12" db="EMBL/GenBank/DDBJ databases">
        <title>Genome sequencing and annotation of Brassica cretica.</title>
        <authorList>
            <person name="Studholme D.J."/>
            <person name="Sarris P."/>
        </authorList>
    </citation>
    <scope>NUCLEOTIDE SEQUENCE</scope>
    <source>
        <strain evidence="4">PFS-109/04</strain>
        <tissue evidence="4">Leaf</tissue>
    </source>
</reference>
<sequence>MGSRNFQSQSSSYVGLLNSQQGSRVDETSGELKIPPFSSQQAEQTPVDTPVDRNARRKWSPADDAVLISAWLNTSKDAVVGNEQKLGAFWKRVGDYYAASPHRDRGDLTCKKRWHRINDQVTKFCGAYSAAERQIESGESDTDVLKKAHDIFYSDQQTKFTLEHAWCVLRFEQKWLSLNTPKATPTSKRKDGETDTSAAVPDHEIRLEGCKAAKQKRSTVQGKSVAGYTTIWEMKKEDLATQERLSKLAILDTLLAKKEPLSEAEEDGSYSEMEDLIRRHQAELSLHASSRVQYPPQPEVEFGIPQTCYCGAKPLLETSRNDPVLRVFTTCRRYYTCENVDDGECHVWKCDIETDQRLARVEKIVGDIGKEQSKLRLGFEYFVSAMIVVTVLLGIVLMV</sequence>
<feature type="compositionally biased region" description="Polar residues" evidence="1">
    <location>
        <begin position="37"/>
        <end position="47"/>
    </location>
</feature>
<feature type="domain" description="Myb-like" evidence="3">
    <location>
        <begin position="51"/>
        <end position="118"/>
    </location>
</feature>
<comment type="caution">
    <text evidence="4">The sequence shown here is derived from an EMBL/GenBank/DDBJ whole genome shotgun (WGS) entry which is preliminary data.</text>
</comment>
<dbReference type="AlphaFoldDB" id="A0A8S9P0R4"/>
<keyword evidence="2" id="KW-1133">Transmembrane helix</keyword>
<proteinExistence type="predicted"/>
<evidence type="ECO:0000256" key="1">
    <source>
        <dbReference type="SAM" id="MobiDB-lite"/>
    </source>
</evidence>
<evidence type="ECO:0000256" key="2">
    <source>
        <dbReference type="SAM" id="Phobius"/>
    </source>
</evidence>
<dbReference type="PANTHER" id="PTHR45023">
    <property type="match status" value="1"/>
</dbReference>
<accession>A0A8S9P0R4</accession>
<dbReference type="InterPro" id="IPR001005">
    <property type="entry name" value="SANT/Myb"/>
</dbReference>
<feature type="region of interest" description="Disordered" evidence="1">
    <location>
        <begin position="1"/>
        <end position="56"/>
    </location>
</feature>
<dbReference type="PROSITE" id="PS50090">
    <property type="entry name" value="MYB_LIKE"/>
    <property type="match status" value="1"/>
</dbReference>
<feature type="region of interest" description="Disordered" evidence="1">
    <location>
        <begin position="181"/>
        <end position="200"/>
    </location>
</feature>
<name>A0A8S9P0R4_BRACR</name>
<gene>
    <name evidence="4" type="ORF">F2Q69_00009674</name>
</gene>
<feature type="compositionally biased region" description="Polar residues" evidence="1">
    <location>
        <begin position="1"/>
        <end position="23"/>
    </location>
</feature>
<feature type="transmembrane region" description="Helical" evidence="2">
    <location>
        <begin position="379"/>
        <end position="398"/>
    </location>
</feature>